<dbReference type="STRING" id="504798.SAMN05421871_103239"/>
<feature type="chain" id="PRO_5011541073" evidence="1">
    <location>
        <begin position="29"/>
        <end position="225"/>
    </location>
</feature>
<feature type="signal peptide" evidence="1">
    <location>
        <begin position="1"/>
        <end position="28"/>
    </location>
</feature>
<sequence length="225" mass="23442">MSRSVLWRGAAVLVAAVAAVTFVTPAHAAGPDMADGLEVYSGDVFEIVGSTLRNPTAETDPSAPLFGNSGVGLNRTWGEWSAATASSVVRSSGGRSPRTDVRLSFAGLVPGGVYSVFWGTLTPDSENPLCPGVERTLALPSVDAGQAPDASSFVAAADGTAAFRGKLDGSLLDSALQVFFSVIYHFDGQTYGALPNAGEFQTQGPNCRSSFGEDAMRHLLILQKW</sequence>
<evidence type="ECO:0000256" key="1">
    <source>
        <dbReference type="SAM" id="SignalP"/>
    </source>
</evidence>
<evidence type="ECO:0000313" key="3">
    <source>
        <dbReference type="Proteomes" id="UP000199651"/>
    </source>
</evidence>
<keyword evidence="1" id="KW-0732">Signal</keyword>
<reference evidence="3" key="1">
    <citation type="submission" date="2016-10" db="EMBL/GenBank/DDBJ databases">
        <authorList>
            <person name="Varghese N."/>
            <person name="Submissions S."/>
        </authorList>
    </citation>
    <scope>NUCLEOTIDE SEQUENCE [LARGE SCALE GENOMIC DNA]</scope>
    <source>
        <strain evidence="3">IBRC-M 10655</strain>
    </source>
</reference>
<dbReference type="AlphaFoldDB" id="A0A1H0G2R3"/>
<name>A0A1H0G2R3_9PSEU</name>
<dbReference type="Proteomes" id="UP000199651">
    <property type="component" value="Unassembled WGS sequence"/>
</dbReference>
<dbReference type="RefSeq" id="WP_091369662.1">
    <property type="nucleotide sequence ID" value="NZ_FNDV01000003.1"/>
</dbReference>
<accession>A0A1H0G2R3</accession>
<gene>
    <name evidence="2" type="ORF">SAMN05192558_101632</name>
</gene>
<evidence type="ECO:0000313" key="2">
    <source>
        <dbReference type="EMBL" id="SDO01121.1"/>
    </source>
</evidence>
<proteinExistence type="predicted"/>
<protein>
    <submittedName>
        <fullName evidence="2">Uncharacterized protein</fullName>
    </submittedName>
</protein>
<dbReference type="EMBL" id="FNJB01000001">
    <property type="protein sequence ID" value="SDO01121.1"/>
    <property type="molecule type" value="Genomic_DNA"/>
</dbReference>
<organism evidence="2 3">
    <name type="scientific">Actinokineospora alba</name>
    <dbReference type="NCBI Taxonomy" id="504798"/>
    <lineage>
        <taxon>Bacteria</taxon>
        <taxon>Bacillati</taxon>
        <taxon>Actinomycetota</taxon>
        <taxon>Actinomycetes</taxon>
        <taxon>Pseudonocardiales</taxon>
        <taxon>Pseudonocardiaceae</taxon>
        <taxon>Actinokineospora</taxon>
    </lineage>
</organism>
<keyword evidence="3" id="KW-1185">Reference proteome</keyword>